<organism evidence="2 3">
    <name type="scientific">Elaeis guineensis var. tenera</name>
    <name type="common">Oil palm</name>
    <dbReference type="NCBI Taxonomy" id="51953"/>
    <lineage>
        <taxon>Eukaryota</taxon>
        <taxon>Viridiplantae</taxon>
        <taxon>Streptophyta</taxon>
        <taxon>Embryophyta</taxon>
        <taxon>Tracheophyta</taxon>
        <taxon>Spermatophyta</taxon>
        <taxon>Magnoliopsida</taxon>
        <taxon>Liliopsida</taxon>
        <taxon>Arecaceae</taxon>
        <taxon>Arecoideae</taxon>
        <taxon>Cocoseae</taxon>
        <taxon>Elaeidinae</taxon>
        <taxon>Elaeis</taxon>
    </lineage>
</organism>
<dbReference type="GeneID" id="105044342"/>
<sequence>MSGGGGGSKGDEAADCPDSEIYSTLMDPNETVHRHLSQGGFGSGKEAINIGEGGYLCFSTPPSAFMDQVKFQEFILMDRIFVQIGLKGNEATMKKFEQTANKILYKPSCQVFLLSPWLAVMD</sequence>
<dbReference type="RefSeq" id="XP_010920503.1">
    <property type="nucleotide sequence ID" value="XM_010922201.3"/>
</dbReference>
<dbReference type="KEGG" id="egu:105044342"/>
<dbReference type="InParanoid" id="A0A6I9R6G2"/>
<evidence type="ECO:0000313" key="3">
    <source>
        <dbReference type="RefSeq" id="XP_010920503.1"/>
    </source>
</evidence>
<reference evidence="3" key="1">
    <citation type="submission" date="2025-08" db="UniProtKB">
        <authorList>
            <consortium name="RefSeq"/>
        </authorList>
    </citation>
    <scope>IDENTIFICATION</scope>
</reference>
<dbReference type="Proteomes" id="UP000504607">
    <property type="component" value="Chromosome 5"/>
</dbReference>
<gene>
    <name evidence="3" type="primary">LOC105044342</name>
</gene>
<protein>
    <submittedName>
        <fullName evidence="3">Uncharacterized protein LOC105044342</fullName>
    </submittedName>
</protein>
<evidence type="ECO:0000256" key="1">
    <source>
        <dbReference type="SAM" id="MobiDB-lite"/>
    </source>
</evidence>
<dbReference type="AlphaFoldDB" id="A0A6I9R6G2"/>
<keyword evidence="2" id="KW-1185">Reference proteome</keyword>
<feature type="region of interest" description="Disordered" evidence="1">
    <location>
        <begin position="1"/>
        <end position="20"/>
    </location>
</feature>
<accession>A0A6I9R6G2</accession>
<proteinExistence type="predicted"/>
<name>A0A6I9R6G2_ELAGV</name>
<evidence type="ECO:0000313" key="2">
    <source>
        <dbReference type="Proteomes" id="UP000504607"/>
    </source>
</evidence>